<dbReference type="EMBL" id="JAWWNJ010000011">
    <property type="protein sequence ID" value="KAK7045316.1"/>
    <property type="molecule type" value="Genomic_DNA"/>
</dbReference>
<gene>
    <name evidence="7" type="ORF">R3P38DRAFT_3308899</name>
</gene>
<dbReference type="PROSITE" id="PS50011">
    <property type="entry name" value="PROTEIN_KINASE_DOM"/>
    <property type="match status" value="1"/>
</dbReference>
<evidence type="ECO:0000256" key="5">
    <source>
        <dbReference type="SAM" id="MobiDB-lite"/>
    </source>
</evidence>
<dbReference type="SMART" id="SM00220">
    <property type="entry name" value="S_TKc"/>
    <property type="match status" value="1"/>
</dbReference>
<evidence type="ECO:0000256" key="1">
    <source>
        <dbReference type="ARBA" id="ARBA00022679"/>
    </source>
</evidence>
<dbReference type="PROSITE" id="PS00108">
    <property type="entry name" value="PROTEIN_KINASE_ST"/>
    <property type="match status" value="1"/>
</dbReference>
<keyword evidence="3 7" id="KW-0418">Kinase</keyword>
<dbReference type="Pfam" id="PF13424">
    <property type="entry name" value="TPR_12"/>
    <property type="match status" value="1"/>
</dbReference>
<dbReference type="InterPro" id="IPR036537">
    <property type="entry name" value="Adaptor_Cbl_N_dom_sf"/>
</dbReference>
<feature type="compositionally biased region" description="Acidic residues" evidence="5">
    <location>
        <begin position="491"/>
        <end position="506"/>
    </location>
</feature>
<evidence type="ECO:0000256" key="4">
    <source>
        <dbReference type="ARBA" id="ARBA00022840"/>
    </source>
</evidence>
<evidence type="ECO:0000313" key="8">
    <source>
        <dbReference type="Proteomes" id="UP001362999"/>
    </source>
</evidence>
<dbReference type="Pfam" id="PF07714">
    <property type="entry name" value="PK_Tyr_Ser-Thr"/>
    <property type="match status" value="1"/>
</dbReference>
<dbReference type="InterPro" id="IPR059179">
    <property type="entry name" value="MLKL-like_MCAfunc"/>
</dbReference>
<dbReference type="InterPro" id="IPR011990">
    <property type="entry name" value="TPR-like_helical_dom_sf"/>
</dbReference>
<evidence type="ECO:0000256" key="3">
    <source>
        <dbReference type="ARBA" id="ARBA00022777"/>
    </source>
</evidence>
<dbReference type="AlphaFoldDB" id="A0AAW0D4G1"/>
<dbReference type="Proteomes" id="UP001362999">
    <property type="component" value="Unassembled WGS sequence"/>
</dbReference>
<feature type="domain" description="Protein kinase" evidence="6">
    <location>
        <begin position="186"/>
        <end position="478"/>
    </location>
</feature>
<evidence type="ECO:0000256" key="2">
    <source>
        <dbReference type="ARBA" id="ARBA00022741"/>
    </source>
</evidence>
<protein>
    <submittedName>
        <fullName evidence="7">Kinase-like protein</fullName>
    </submittedName>
</protein>
<accession>A0AAW0D4G1</accession>
<dbReference type="InterPro" id="IPR051681">
    <property type="entry name" value="Ser/Thr_Kinases-Pseudokinases"/>
</dbReference>
<sequence>MPVDVVSALTTAFSLAEFIRSTIQSIETSKEQLQLLSVSADAILTTLNKEFAEARLLPDKCADSLVELEVLLQEILRFVESEKDAGFMKILLMKDVRMNKMDAFHKRIETFISSLVDVRSMLAENQQAQIRDTEALHTYLASLERNNAKLLRTLEINQNNTISMMVSIQKQLNSQNVDRLEQRFYTHALAYLTSRSGGKVVKVEDWMVPALEVEYHEEIGAGGFDTRTWNRTEVAIKILQNEAGIKPRPASLRSEIDIWSTLRHPNIVQFLGANTLDDKPFIIMPYIPYNARDFLRERPAFDPLYILLDISLGLEYVHLLKICHGDLKGLNVLVEHSGRALLCDFGLARLKADTTSRTSSRDSLQIQGSRNWMAPELLNGARPRPPSDIYAFSMTLYELFTDEIPLFTVGYGDLVDLVVRRNGRPERPYPGEGRPISDEVWALAEWCWAADPLERPTATQLHDSIKQMLSRPSMNPFLDSTETLEAVEGSVSDEGDSPSESDEPETSDTSPSSSALDVQLDMATTYDDHLDTGFANQSWELGAKGFCRLAELQNTFLLDKTNALGEDHPDTICAALNLAATYHRLGLFDRAAELQLNAVERRKSSLGPLNSETLDAMCNLAATYRNLGRLEEALTIGQHVLHGRIELFGEMNLKTMSALHGVGLTYFGLKRYEEAETVQLGILTERKRLLGKRHNETLIAMECLALTCNELGQVERAGRLAQKVIVGRRRLLGKDHPHTVASVEMLAPLRVSVPESRGSS</sequence>
<dbReference type="PANTHER" id="PTHR44329">
    <property type="entry name" value="SERINE/THREONINE-PROTEIN KINASE TNNI3K-RELATED"/>
    <property type="match status" value="1"/>
</dbReference>
<dbReference type="GO" id="GO:0005524">
    <property type="term" value="F:ATP binding"/>
    <property type="evidence" value="ECO:0007669"/>
    <property type="project" value="UniProtKB-KW"/>
</dbReference>
<dbReference type="InterPro" id="IPR000719">
    <property type="entry name" value="Prot_kinase_dom"/>
</dbReference>
<keyword evidence="1" id="KW-0808">Transferase</keyword>
<feature type="region of interest" description="Disordered" evidence="5">
    <location>
        <begin position="487"/>
        <end position="515"/>
    </location>
</feature>
<evidence type="ECO:0000313" key="7">
    <source>
        <dbReference type="EMBL" id="KAK7045316.1"/>
    </source>
</evidence>
<comment type="caution">
    <text evidence="7">The sequence shown here is derived from an EMBL/GenBank/DDBJ whole genome shotgun (WGS) entry which is preliminary data.</text>
</comment>
<dbReference type="CDD" id="cd21037">
    <property type="entry name" value="MLKL_NTD"/>
    <property type="match status" value="1"/>
</dbReference>
<keyword evidence="2" id="KW-0547">Nucleotide-binding</keyword>
<keyword evidence="4" id="KW-0067">ATP-binding</keyword>
<name>A0AAW0D4G1_9AGAR</name>
<dbReference type="Gene3D" id="1.20.930.20">
    <property type="entry name" value="Adaptor protein Cbl, N-terminal domain"/>
    <property type="match status" value="1"/>
</dbReference>
<dbReference type="SUPFAM" id="SSF56112">
    <property type="entry name" value="Protein kinase-like (PK-like)"/>
    <property type="match status" value="1"/>
</dbReference>
<dbReference type="InterPro" id="IPR008271">
    <property type="entry name" value="Ser/Thr_kinase_AS"/>
</dbReference>
<dbReference type="InterPro" id="IPR001245">
    <property type="entry name" value="Ser-Thr/Tyr_kinase_cat_dom"/>
</dbReference>
<dbReference type="InterPro" id="IPR011009">
    <property type="entry name" value="Kinase-like_dom_sf"/>
</dbReference>
<proteinExistence type="predicted"/>
<organism evidence="7 8">
    <name type="scientific">Favolaschia claudopus</name>
    <dbReference type="NCBI Taxonomy" id="2862362"/>
    <lineage>
        <taxon>Eukaryota</taxon>
        <taxon>Fungi</taxon>
        <taxon>Dikarya</taxon>
        <taxon>Basidiomycota</taxon>
        <taxon>Agaricomycotina</taxon>
        <taxon>Agaricomycetes</taxon>
        <taxon>Agaricomycetidae</taxon>
        <taxon>Agaricales</taxon>
        <taxon>Marasmiineae</taxon>
        <taxon>Mycenaceae</taxon>
        <taxon>Favolaschia</taxon>
    </lineage>
</organism>
<dbReference type="SUPFAM" id="SSF48452">
    <property type="entry name" value="TPR-like"/>
    <property type="match status" value="2"/>
</dbReference>
<dbReference type="Pfam" id="PF13374">
    <property type="entry name" value="TPR_10"/>
    <property type="match status" value="2"/>
</dbReference>
<dbReference type="FunFam" id="3.30.200.20:FF:000180">
    <property type="entry name" value="serine/threonine-protein kinase STY46-like"/>
    <property type="match status" value="1"/>
</dbReference>
<dbReference type="GO" id="GO:0004674">
    <property type="term" value="F:protein serine/threonine kinase activity"/>
    <property type="evidence" value="ECO:0007669"/>
    <property type="project" value="TreeGrafter"/>
</dbReference>
<dbReference type="Gene3D" id="1.10.510.10">
    <property type="entry name" value="Transferase(Phosphotransferase) domain 1"/>
    <property type="match status" value="1"/>
</dbReference>
<reference evidence="7 8" key="1">
    <citation type="journal article" date="2024" name="J Genomics">
        <title>Draft genome sequencing and assembly of Favolaschia claudopus CIRM-BRFM 2984 isolated from oak limbs.</title>
        <authorList>
            <person name="Navarro D."/>
            <person name="Drula E."/>
            <person name="Chaduli D."/>
            <person name="Cazenave R."/>
            <person name="Ahrendt S."/>
            <person name="Wang J."/>
            <person name="Lipzen A."/>
            <person name="Daum C."/>
            <person name="Barry K."/>
            <person name="Grigoriev I.V."/>
            <person name="Favel A."/>
            <person name="Rosso M.N."/>
            <person name="Martin F."/>
        </authorList>
    </citation>
    <scope>NUCLEOTIDE SEQUENCE [LARGE SCALE GENOMIC DNA]</scope>
    <source>
        <strain evidence="7 8">CIRM-BRFM 2984</strain>
    </source>
</reference>
<dbReference type="GO" id="GO:0007166">
    <property type="term" value="P:cell surface receptor signaling pathway"/>
    <property type="evidence" value="ECO:0007669"/>
    <property type="project" value="InterPro"/>
</dbReference>
<keyword evidence="8" id="KW-1185">Reference proteome</keyword>
<evidence type="ECO:0000259" key="6">
    <source>
        <dbReference type="PROSITE" id="PS50011"/>
    </source>
</evidence>
<dbReference type="Gene3D" id="1.25.40.10">
    <property type="entry name" value="Tetratricopeptide repeat domain"/>
    <property type="match status" value="1"/>
</dbReference>